<dbReference type="AlphaFoldDB" id="A0AAD7RMH0"/>
<dbReference type="PANTHER" id="PTHR47272">
    <property type="entry name" value="DDE_TNP_1_7 DOMAIN-CONTAINING PROTEIN"/>
    <property type="match status" value="1"/>
</dbReference>
<organism evidence="2 3">
    <name type="scientific">Aldrovandia affinis</name>
    <dbReference type="NCBI Taxonomy" id="143900"/>
    <lineage>
        <taxon>Eukaryota</taxon>
        <taxon>Metazoa</taxon>
        <taxon>Chordata</taxon>
        <taxon>Craniata</taxon>
        <taxon>Vertebrata</taxon>
        <taxon>Euteleostomi</taxon>
        <taxon>Actinopterygii</taxon>
        <taxon>Neopterygii</taxon>
        <taxon>Teleostei</taxon>
        <taxon>Notacanthiformes</taxon>
        <taxon>Halosauridae</taxon>
        <taxon>Aldrovandia</taxon>
    </lineage>
</organism>
<dbReference type="Pfam" id="PF13843">
    <property type="entry name" value="DDE_Tnp_1_7"/>
    <property type="match status" value="1"/>
</dbReference>
<dbReference type="PANTHER" id="PTHR47272:SF2">
    <property type="entry name" value="PIGGYBAC TRANSPOSABLE ELEMENT-DERIVED PROTEIN 3-LIKE"/>
    <property type="match status" value="1"/>
</dbReference>
<evidence type="ECO:0000313" key="3">
    <source>
        <dbReference type="Proteomes" id="UP001221898"/>
    </source>
</evidence>
<comment type="caution">
    <text evidence="2">The sequence shown here is derived from an EMBL/GenBank/DDBJ whole genome shotgun (WGS) entry which is preliminary data.</text>
</comment>
<evidence type="ECO:0000259" key="1">
    <source>
        <dbReference type="Pfam" id="PF13843"/>
    </source>
</evidence>
<reference evidence="2" key="1">
    <citation type="journal article" date="2023" name="Science">
        <title>Genome structures resolve the early diversification of teleost fishes.</title>
        <authorList>
            <person name="Parey E."/>
            <person name="Louis A."/>
            <person name="Montfort J."/>
            <person name="Bouchez O."/>
            <person name="Roques C."/>
            <person name="Iampietro C."/>
            <person name="Lluch J."/>
            <person name="Castinel A."/>
            <person name="Donnadieu C."/>
            <person name="Desvignes T."/>
            <person name="Floi Bucao C."/>
            <person name="Jouanno E."/>
            <person name="Wen M."/>
            <person name="Mejri S."/>
            <person name="Dirks R."/>
            <person name="Jansen H."/>
            <person name="Henkel C."/>
            <person name="Chen W.J."/>
            <person name="Zahm M."/>
            <person name="Cabau C."/>
            <person name="Klopp C."/>
            <person name="Thompson A.W."/>
            <person name="Robinson-Rechavi M."/>
            <person name="Braasch I."/>
            <person name="Lecointre G."/>
            <person name="Bobe J."/>
            <person name="Postlethwait J.H."/>
            <person name="Berthelot C."/>
            <person name="Roest Crollius H."/>
            <person name="Guiguen Y."/>
        </authorList>
    </citation>
    <scope>NUCLEOTIDE SEQUENCE</scope>
    <source>
        <strain evidence="2">NC1722</strain>
    </source>
</reference>
<gene>
    <name evidence="2" type="ORF">AAFF_G00185570</name>
</gene>
<keyword evidence="3" id="KW-1185">Reference proteome</keyword>
<protein>
    <recommendedName>
        <fullName evidence="1">PiggyBac transposable element-derived protein domain-containing protein</fullName>
    </recommendedName>
</protein>
<dbReference type="EMBL" id="JAINUG010000248">
    <property type="protein sequence ID" value="KAJ8385521.1"/>
    <property type="molecule type" value="Genomic_DNA"/>
</dbReference>
<feature type="domain" description="PiggyBac transposable element-derived protein" evidence="1">
    <location>
        <begin position="30"/>
        <end position="123"/>
    </location>
</feature>
<dbReference type="Proteomes" id="UP001221898">
    <property type="component" value="Unassembled WGS sequence"/>
</dbReference>
<evidence type="ECO:0000313" key="2">
    <source>
        <dbReference type="EMBL" id="KAJ8385521.1"/>
    </source>
</evidence>
<sequence>MKNRVQKECQLIGAKALQQNGRGASMMVARRIPELTVTKCHEKKPVVMASTVHGKESEDICTRWSNKENKVQVQVTRPAVITEYNNNMGGMDFCNRMLSYYRTKTWTACVICHFFDVAITNSWIQYKSDGKALNCPAKDTQQYLEFKLHLAEELMDDPEPEKCK</sequence>
<accession>A0AAD7RMH0</accession>
<name>A0AAD7RMH0_9TELE</name>
<proteinExistence type="predicted"/>
<dbReference type="InterPro" id="IPR029526">
    <property type="entry name" value="PGBD"/>
</dbReference>